<keyword evidence="4" id="KW-0804">Transcription</keyword>
<sequence length="214" mass="22684">MTRILLVDDHPLFLDGVRAALTGAMDLQVVAEAHDGGSGVTLARDHRPDVVLMDLNLPDLSGVEATAQILAAAPDTRVLMMTMSADDDAVVAAMRAGARGYVVKGAGRNDLLHAIRTVAAGGAVFSPTVADRLGRFFTGMAVGSSREAFPQLTQREREVLDLMARGLENRRIARELYLSDKTVRNHVSNVLTKLGAEDRSEAIARARAAGLGGG</sequence>
<reference evidence="8 9" key="1">
    <citation type="submission" date="2018-04" db="EMBL/GenBank/DDBJ databases">
        <title>Genome of Nocardioides gansuensis WSJ-1.</title>
        <authorList>
            <person name="Wu S."/>
            <person name="Wang G."/>
        </authorList>
    </citation>
    <scope>NUCLEOTIDE SEQUENCE [LARGE SCALE GENOMIC DNA]</scope>
    <source>
        <strain evidence="8 9">WSJ-1</strain>
    </source>
</reference>
<dbReference type="EMBL" id="QDGZ01000001">
    <property type="protein sequence ID" value="PVG84157.1"/>
    <property type="molecule type" value="Genomic_DNA"/>
</dbReference>
<dbReference type="RefSeq" id="WP_116570286.1">
    <property type="nucleotide sequence ID" value="NZ_QDGZ01000001.1"/>
</dbReference>
<dbReference type="Proteomes" id="UP000246018">
    <property type="component" value="Unassembled WGS sequence"/>
</dbReference>
<feature type="domain" description="Response regulatory" evidence="7">
    <location>
        <begin position="3"/>
        <end position="119"/>
    </location>
</feature>
<evidence type="ECO:0000259" key="7">
    <source>
        <dbReference type="PROSITE" id="PS50110"/>
    </source>
</evidence>
<evidence type="ECO:0000259" key="6">
    <source>
        <dbReference type="PROSITE" id="PS50043"/>
    </source>
</evidence>
<dbReference type="PRINTS" id="PR00038">
    <property type="entry name" value="HTHLUXR"/>
</dbReference>
<dbReference type="CDD" id="cd06170">
    <property type="entry name" value="LuxR_C_like"/>
    <property type="match status" value="1"/>
</dbReference>
<dbReference type="OrthoDB" id="9808843at2"/>
<dbReference type="SUPFAM" id="SSF52172">
    <property type="entry name" value="CheY-like"/>
    <property type="match status" value="1"/>
</dbReference>
<name>A0A2T8FEN2_9ACTN</name>
<dbReference type="PROSITE" id="PS50110">
    <property type="entry name" value="RESPONSE_REGULATORY"/>
    <property type="match status" value="1"/>
</dbReference>
<dbReference type="InterPro" id="IPR039420">
    <property type="entry name" value="WalR-like"/>
</dbReference>
<dbReference type="SUPFAM" id="SSF46894">
    <property type="entry name" value="C-terminal effector domain of the bipartite response regulators"/>
    <property type="match status" value="1"/>
</dbReference>
<keyword evidence="9" id="KW-1185">Reference proteome</keyword>
<feature type="modified residue" description="4-aspartylphosphate" evidence="5">
    <location>
        <position position="54"/>
    </location>
</feature>
<dbReference type="GO" id="GO:0000160">
    <property type="term" value="P:phosphorelay signal transduction system"/>
    <property type="evidence" value="ECO:0007669"/>
    <property type="project" value="InterPro"/>
</dbReference>
<dbReference type="PROSITE" id="PS50043">
    <property type="entry name" value="HTH_LUXR_2"/>
    <property type="match status" value="1"/>
</dbReference>
<dbReference type="SMART" id="SM00421">
    <property type="entry name" value="HTH_LUXR"/>
    <property type="match status" value="1"/>
</dbReference>
<dbReference type="InterPro" id="IPR016032">
    <property type="entry name" value="Sig_transdc_resp-reg_C-effctor"/>
</dbReference>
<dbReference type="InterPro" id="IPR058245">
    <property type="entry name" value="NreC/VraR/RcsB-like_REC"/>
</dbReference>
<dbReference type="GO" id="GO:0006355">
    <property type="term" value="P:regulation of DNA-templated transcription"/>
    <property type="evidence" value="ECO:0007669"/>
    <property type="project" value="InterPro"/>
</dbReference>
<evidence type="ECO:0000256" key="4">
    <source>
        <dbReference type="ARBA" id="ARBA00023163"/>
    </source>
</evidence>
<evidence type="ECO:0000256" key="2">
    <source>
        <dbReference type="ARBA" id="ARBA00023015"/>
    </source>
</evidence>
<keyword evidence="2" id="KW-0805">Transcription regulation</keyword>
<accession>A0A2T8FEN2</accession>
<dbReference type="PROSITE" id="PS00622">
    <property type="entry name" value="HTH_LUXR_1"/>
    <property type="match status" value="1"/>
</dbReference>
<dbReference type="InterPro" id="IPR000792">
    <property type="entry name" value="Tscrpt_reg_LuxR_C"/>
</dbReference>
<protein>
    <submittedName>
        <fullName evidence="8">DNA-binding response regulator</fullName>
    </submittedName>
</protein>
<organism evidence="8 9">
    <name type="scientific">Nocardioides gansuensis</name>
    <dbReference type="NCBI Taxonomy" id="2138300"/>
    <lineage>
        <taxon>Bacteria</taxon>
        <taxon>Bacillati</taxon>
        <taxon>Actinomycetota</taxon>
        <taxon>Actinomycetes</taxon>
        <taxon>Propionibacteriales</taxon>
        <taxon>Nocardioidaceae</taxon>
        <taxon>Nocardioides</taxon>
    </lineage>
</organism>
<dbReference type="Pfam" id="PF00072">
    <property type="entry name" value="Response_reg"/>
    <property type="match status" value="1"/>
</dbReference>
<gene>
    <name evidence="8" type="ORF">DDE18_00495</name>
</gene>
<dbReference type="InterPro" id="IPR011006">
    <property type="entry name" value="CheY-like_superfamily"/>
</dbReference>
<dbReference type="Gene3D" id="3.40.50.2300">
    <property type="match status" value="1"/>
</dbReference>
<proteinExistence type="predicted"/>
<evidence type="ECO:0000313" key="9">
    <source>
        <dbReference type="Proteomes" id="UP000246018"/>
    </source>
</evidence>
<dbReference type="Pfam" id="PF00196">
    <property type="entry name" value="GerE"/>
    <property type="match status" value="1"/>
</dbReference>
<evidence type="ECO:0000256" key="1">
    <source>
        <dbReference type="ARBA" id="ARBA00022553"/>
    </source>
</evidence>
<dbReference type="PANTHER" id="PTHR43214">
    <property type="entry name" value="TWO-COMPONENT RESPONSE REGULATOR"/>
    <property type="match status" value="1"/>
</dbReference>
<dbReference type="PANTHER" id="PTHR43214:SF24">
    <property type="entry name" value="TRANSCRIPTIONAL REGULATORY PROTEIN NARL-RELATED"/>
    <property type="match status" value="1"/>
</dbReference>
<dbReference type="InterPro" id="IPR001789">
    <property type="entry name" value="Sig_transdc_resp-reg_receiver"/>
</dbReference>
<dbReference type="GO" id="GO:0003677">
    <property type="term" value="F:DNA binding"/>
    <property type="evidence" value="ECO:0007669"/>
    <property type="project" value="UniProtKB-KW"/>
</dbReference>
<dbReference type="AlphaFoldDB" id="A0A2T8FEN2"/>
<keyword evidence="3 8" id="KW-0238">DNA-binding</keyword>
<dbReference type="SMART" id="SM00448">
    <property type="entry name" value="REC"/>
    <property type="match status" value="1"/>
</dbReference>
<comment type="caution">
    <text evidence="8">The sequence shown here is derived from an EMBL/GenBank/DDBJ whole genome shotgun (WGS) entry which is preliminary data.</text>
</comment>
<dbReference type="CDD" id="cd17535">
    <property type="entry name" value="REC_NarL-like"/>
    <property type="match status" value="1"/>
</dbReference>
<evidence type="ECO:0000256" key="5">
    <source>
        <dbReference type="PROSITE-ProRule" id="PRU00169"/>
    </source>
</evidence>
<feature type="domain" description="HTH luxR-type" evidence="6">
    <location>
        <begin position="145"/>
        <end position="210"/>
    </location>
</feature>
<evidence type="ECO:0000313" key="8">
    <source>
        <dbReference type="EMBL" id="PVG84157.1"/>
    </source>
</evidence>
<keyword evidence="1 5" id="KW-0597">Phosphoprotein</keyword>
<evidence type="ECO:0000256" key="3">
    <source>
        <dbReference type="ARBA" id="ARBA00023125"/>
    </source>
</evidence>